<dbReference type="PANTHER" id="PTHR43156">
    <property type="entry name" value="STAGE II SPORULATION PROTEIN E-RELATED"/>
    <property type="match status" value="1"/>
</dbReference>
<dbReference type="InterPro" id="IPR035965">
    <property type="entry name" value="PAS-like_dom_sf"/>
</dbReference>
<dbReference type="OrthoDB" id="137028at2"/>
<dbReference type="Gene3D" id="6.10.340.10">
    <property type="match status" value="1"/>
</dbReference>
<feature type="domain" description="HAMP" evidence="4">
    <location>
        <begin position="88"/>
        <end position="140"/>
    </location>
</feature>
<dbReference type="SMART" id="SM00065">
    <property type="entry name" value="GAF"/>
    <property type="match status" value="3"/>
</dbReference>
<evidence type="ECO:0000259" key="4">
    <source>
        <dbReference type="PROSITE" id="PS50885"/>
    </source>
</evidence>
<dbReference type="SMART" id="SM00304">
    <property type="entry name" value="HAMP"/>
    <property type="match status" value="1"/>
</dbReference>
<dbReference type="PANTHER" id="PTHR43156:SF2">
    <property type="entry name" value="STAGE II SPORULATION PROTEIN E"/>
    <property type="match status" value="1"/>
</dbReference>
<dbReference type="PROSITE" id="PS50885">
    <property type="entry name" value="HAMP"/>
    <property type="match status" value="1"/>
</dbReference>
<dbReference type="SUPFAM" id="SSF55781">
    <property type="entry name" value="GAF domain-like"/>
    <property type="match status" value="3"/>
</dbReference>
<dbReference type="SUPFAM" id="SSF158472">
    <property type="entry name" value="HAMP domain-like"/>
    <property type="match status" value="1"/>
</dbReference>
<keyword evidence="3" id="KW-0812">Transmembrane</keyword>
<dbReference type="STRING" id="360411.AC812_13555"/>
<keyword evidence="3" id="KW-1133">Transmembrane helix</keyword>
<evidence type="ECO:0000313" key="5">
    <source>
        <dbReference type="EMBL" id="KPL73812.1"/>
    </source>
</evidence>
<keyword evidence="6" id="KW-1185">Reference proteome</keyword>
<dbReference type="InterPro" id="IPR000014">
    <property type="entry name" value="PAS"/>
</dbReference>
<feature type="transmembrane region" description="Helical" evidence="3">
    <location>
        <begin position="69"/>
        <end position="94"/>
    </location>
</feature>
<evidence type="ECO:0000256" key="1">
    <source>
        <dbReference type="ARBA" id="ARBA00022801"/>
    </source>
</evidence>
<feature type="compositionally biased region" description="Basic and acidic residues" evidence="2">
    <location>
        <begin position="1077"/>
        <end position="1091"/>
    </location>
</feature>
<keyword evidence="3" id="KW-0472">Membrane</keyword>
<dbReference type="InterPro" id="IPR052016">
    <property type="entry name" value="Bact_Sigma-Reg"/>
</dbReference>
<dbReference type="Pfam" id="PF08448">
    <property type="entry name" value="PAS_4"/>
    <property type="match status" value="1"/>
</dbReference>
<accession>A0A0P6XNX9</accession>
<dbReference type="SUPFAM" id="SSF55785">
    <property type="entry name" value="PYP-like sensor domain (PAS domain)"/>
    <property type="match status" value="1"/>
</dbReference>
<dbReference type="Gene3D" id="3.30.450.40">
    <property type="match status" value="4"/>
</dbReference>
<dbReference type="RefSeq" id="WP_062158936.1">
    <property type="nucleotide sequence ID" value="NZ_DF967971.1"/>
</dbReference>
<dbReference type="Pfam" id="PF01590">
    <property type="entry name" value="GAF"/>
    <property type="match status" value="1"/>
</dbReference>
<dbReference type="Pfam" id="PF13185">
    <property type="entry name" value="GAF_2"/>
    <property type="match status" value="2"/>
</dbReference>
<dbReference type="Proteomes" id="UP000050514">
    <property type="component" value="Unassembled WGS sequence"/>
</dbReference>
<dbReference type="InterPro" id="IPR013656">
    <property type="entry name" value="PAS_4"/>
</dbReference>
<evidence type="ECO:0000256" key="2">
    <source>
        <dbReference type="SAM" id="MobiDB-lite"/>
    </source>
</evidence>
<organism evidence="5 6">
    <name type="scientific">Bellilinea caldifistulae</name>
    <dbReference type="NCBI Taxonomy" id="360411"/>
    <lineage>
        <taxon>Bacteria</taxon>
        <taxon>Bacillati</taxon>
        <taxon>Chloroflexota</taxon>
        <taxon>Anaerolineae</taxon>
        <taxon>Anaerolineales</taxon>
        <taxon>Anaerolineaceae</taxon>
        <taxon>Bellilinea</taxon>
    </lineage>
</organism>
<comment type="caution">
    <text evidence="5">The sequence shown here is derived from an EMBL/GenBank/DDBJ whole genome shotgun (WGS) entry which is preliminary data.</text>
</comment>
<dbReference type="EMBL" id="LGHJ01000019">
    <property type="protein sequence ID" value="KPL73812.1"/>
    <property type="molecule type" value="Genomic_DNA"/>
</dbReference>
<dbReference type="InterPro" id="IPR003018">
    <property type="entry name" value="GAF"/>
</dbReference>
<dbReference type="AlphaFoldDB" id="A0A0P6XNX9"/>
<name>A0A0P6XNX9_9CHLR</name>
<dbReference type="Pfam" id="PF00672">
    <property type="entry name" value="HAMP"/>
    <property type="match status" value="1"/>
</dbReference>
<sequence length="1091" mass="121684">MTLPSTPSRKSSPTFFKRIRHKALLFLFLLAVFPLLLSVASTVLAVSLLPPATSGQTPWILILSQPVFWAGSGISLLIAAGITWLFIQVFIVPIENLSTQTEKLANGDWSQKFTVQSKDEIGKLAYALNLLRNELGRMYRKIELQAISQKADPSSGLVESGLDLTVEEDRQENFDSEFSFEPIEFDRQEENPLYHAAQKINHAGEESQINQILDETLSKIDYVSAFFDIYPNNLRLMHLLDRQVRYTEKSLKGTAIQIENPQTLFSGKDCIILEQKEEISELVNLFTLFENRNCNSIAIFPLLVNQRVVRLFVIGSRKPTPLSAVNLQPFIHLSHTISAVLEKLGSIRSLRSQMSAYETLTSISQAISNEFSLQPLYQLVHQKVSEQIGADLSFSFAIYDQANQIIQFPYHYEDGKVTSIPPFPLGEGLTSYIIQNRKSLLLPLKFEPKDLPASWNAYKYMYAVSDVERDAMRLGAKIVGKPAKSWLGVPLMVGGQVLGAIIVQDTQKEERFSEKDLILLETIAPQIAISIRNAQLVENMTSTLQAYDQEHTLLNALLENVPEKIYFKDQEGRYLRVSNSFIASLGYSSASEITGYTDEELIPGEAGNLRHQHDMRVISSGIPVVGEMVEYHAENGETLWELVSRVPLFSNADPANKNPYALLVISQDITELKRTENLSNRQAQQLLTAAEIARDVASSLQTEQVLVNATNLIRERFGYYHASVFLVDPTGKYAVLHEASGEIGQKMKAAGHRLAVGSRSLVGQAVAKAETVVSNNTRQNPNYYPNPLLPDTHSELVVPLKTANRVIGALDVQSDRVNAFTTEDIHTLEILADQLAMALENAHLYAHAQENLVKHRLLHQMTTAASTSTNLSEAIQRTVYNLRTSLGEERVAFYLADQSGNLFLHTAIGFEGLEINQINIQNSKHLLAISARDRYPVRVGRLSSGETNVTIHPETQSALAVPILFSDELLGVLTVESEQVDRFDENDQEIIGALGDALGAILTNARLVDQIRQQVERQRMLYEITSKIRRSVDIETILRTSVNEISRAVGARKAHIQINPGVQSSSRESHAALTSIPDEHNNGHHIEDNGK</sequence>
<feature type="region of interest" description="Disordered" evidence="2">
    <location>
        <begin position="1060"/>
        <end position="1091"/>
    </location>
</feature>
<reference evidence="5 6" key="1">
    <citation type="submission" date="2015-07" db="EMBL/GenBank/DDBJ databases">
        <title>Draft genome of Bellilinea caldifistulae DSM 17877.</title>
        <authorList>
            <person name="Hemp J."/>
            <person name="Ward L.M."/>
            <person name="Pace L.A."/>
            <person name="Fischer W.W."/>
        </authorList>
    </citation>
    <scope>NUCLEOTIDE SEQUENCE [LARGE SCALE GENOMIC DNA]</scope>
    <source>
        <strain evidence="5 6">GOMI-1</strain>
    </source>
</reference>
<dbReference type="InterPro" id="IPR003660">
    <property type="entry name" value="HAMP_dom"/>
</dbReference>
<keyword evidence="1" id="KW-0378">Hydrolase</keyword>
<dbReference type="CDD" id="cd06225">
    <property type="entry name" value="HAMP"/>
    <property type="match status" value="1"/>
</dbReference>
<protein>
    <recommendedName>
        <fullName evidence="4">HAMP domain-containing protein</fullName>
    </recommendedName>
</protein>
<proteinExistence type="predicted"/>
<dbReference type="GO" id="GO:0016791">
    <property type="term" value="F:phosphatase activity"/>
    <property type="evidence" value="ECO:0007669"/>
    <property type="project" value="TreeGrafter"/>
</dbReference>
<evidence type="ECO:0000313" key="6">
    <source>
        <dbReference type="Proteomes" id="UP000050514"/>
    </source>
</evidence>
<dbReference type="Gene3D" id="3.30.450.20">
    <property type="entry name" value="PAS domain"/>
    <property type="match status" value="1"/>
</dbReference>
<dbReference type="GO" id="GO:0007165">
    <property type="term" value="P:signal transduction"/>
    <property type="evidence" value="ECO:0007669"/>
    <property type="project" value="InterPro"/>
</dbReference>
<dbReference type="GO" id="GO:0016020">
    <property type="term" value="C:membrane"/>
    <property type="evidence" value="ECO:0007669"/>
    <property type="project" value="InterPro"/>
</dbReference>
<dbReference type="InterPro" id="IPR029016">
    <property type="entry name" value="GAF-like_dom_sf"/>
</dbReference>
<evidence type="ECO:0000256" key="3">
    <source>
        <dbReference type="SAM" id="Phobius"/>
    </source>
</evidence>
<gene>
    <name evidence="5" type="ORF">AC812_13555</name>
</gene>
<dbReference type="NCBIfam" id="TIGR00229">
    <property type="entry name" value="sensory_box"/>
    <property type="match status" value="1"/>
</dbReference>